<feature type="transmembrane region" description="Helical" evidence="8">
    <location>
        <begin position="255"/>
        <end position="275"/>
    </location>
</feature>
<keyword evidence="7 8" id="KW-0472">Membrane</keyword>
<evidence type="ECO:0000256" key="1">
    <source>
        <dbReference type="ARBA" id="ARBA00004651"/>
    </source>
</evidence>
<evidence type="ECO:0000256" key="7">
    <source>
        <dbReference type="ARBA" id="ARBA00023136"/>
    </source>
</evidence>
<feature type="transmembrane region" description="Helical" evidence="8">
    <location>
        <begin position="123"/>
        <end position="146"/>
    </location>
</feature>
<evidence type="ECO:0000256" key="8">
    <source>
        <dbReference type="SAM" id="Phobius"/>
    </source>
</evidence>
<keyword evidence="10" id="KW-1185">Reference proteome</keyword>
<feature type="transmembrane region" description="Helical" evidence="8">
    <location>
        <begin position="88"/>
        <end position="111"/>
    </location>
</feature>
<evidence type="ECO:0000256" key="3">
    <source>
        <dbReference type="ARBA" id="ARBA00022475"/>
    </source>
</evidence>
<feature type="transmembrane region" description="Helical" evidence="8">
    <location>
        <begin position="195"/>
        <end position="220"/>
    </location>
</feature>
<dbReference type="EMBL" id="OX458333">
    <property type="protein sequence ID" value="CAI8951727.1"/>
    <property type="molecule type" value="Genomic_DNA"/>
</dbReference>
<organism evidence="9 10">
    <name type="scientific">Methylocaldum szegediense</name>
    <dbReference type="NCBI Taxonomy" id="73780"/>
    <lineage>
        <taxon>Bacteria</taxon>
        <taxon>Pseudomonadati</taxon>
        <taxon>Pseudomonadota</taxon>
        <taxon>Gammaproteobacteria</taxon>
        <taxon>Methylococcales</taxon>
        <taxon>Methylococcaceae</taxon>
        <taxon>Methylocaldum</taxon>
    </lineage>
</organism>
<protein>
    <submittedName>
        <fullName evidence="9">Protein GufA</fullName>
    </submittedName>
</protein>
<evidence type="ECO:0000313" key="10">
    <source>
        <dbReference type="Proteomes" id="UP001162030"/>
    </source>
</evidence>
<evidence type="ECO:0000256" key="6">
    <source>
        <dbReference type="ARBA" id="ARBA00022989"/>
    </source>
</evidence>
<dbReference type="Pfam" id="PF02535">
    <property type="entry name" value="Zip"/>
    <property type="match status" value="1"/>
</dbReference>
<evidence type="ECO:0000256" key="2">
    <source>
        <dbReference type="ARBA" id="ARBA00006939"/>
    </source>
</evidence>
<dbReference type="PANTHER" id="PTHR11040">
    <property type="entry name" value="ZINC/IRON TRANSPORTER"/>
    <property type="match status" value="1"/>
</dbReference>
<gene>
    <name evidence="9" type="primary">gufA</name>
    <name evidence="9" type="ORF">MSZNOR_4465</name>
</gene>
<feature type="transmembrane region" description="Helical" evidence="8">
    <location>
        <begin position="166"/>
        <end position="189"/>
    </location>
</feature>
<evidence type="ECO:0000256" key="4">
    <source>
        <dbReference type="ARBA" id="ARBA00022692"/>
    </source>
</evidence>
<keyword evidence="4 8" id="KW-0812">Transmembrane</keyword>
<feature type="transmembrane region" description="Helical" evidence="8">
    <location>
        <begin position="287"/>
        <end position="306"/>
    </location>
</feature>
<comment type="subcellular location">
    <subcellularLocation>
        <location evidence="1">Cell membrane</location>
        <topology evidence="1">Multi-pass membrane protein</topology>
    </subcellularLocation>
</comment>
<keyword evidence="5" id="KW-0862">Zinc</keyword>
<dbReference type="RefSeq" id="WP_317963491.1">
    <property type="nucleotide sequence ID" value="NZ_OX458333.1"/>
</dbReference>
<proteinExistence type="inferred from homology"/>
<dbReference type="InterPro" id="IPR003689">
    <property type="entry name" value="ZIP"/>
</dbReference>
<evidence type="ECO:0000256" key="5">
    <source>
        <dbReference type="ARBA" id="ARBA00022833"/>
    </source>
</evidence>
<keyword evidence="6 8" id="KW-1133">Transmembrane helix</keyword>
<dbReference type="Proteomes" id="UP001162030">
    <property type="component" value="Chromosome"/>
</dbReference>
<evidence type="ECO:0000313" key="9">
    <source>
        <dbReference type="EMBL" id="CAI8951727.1"/>
    </source>
</evidence>
<dbReference type="PANTHER" id="PTHR11040:SF211">
    <property type="entry name" value="ZINC TRANSPORTER ZIP11"/>
    <property type="match status" value="1"/>
</dbReference>
<sequence>MNSQGLNMLCEKFRASVLYQKYVRLPPLAQKLSLVSSITFLTTLFLVAIYFFVDPIIAMGAFASILAGLATGFGALPALLFKDVSSRTLYLMLGGAAGVMLAATAFSLIVPGIQAGNQLWPGLGVYVVAAGVLIGAIFLVLADSWLPYERFLGESGETFDSLRKIWLFIAAIVMHNLPEGMAVGVSFGSGDWHNGAALAIAIGLQNIPEGLAVAMPLVALGYRRQQAVLIATLTGLIEPVGGFFGVAAVTMFLPLLPIGMAFAAGAMLFVISDDIIPETQSRGKARYATFALMFGFIVMMILDNLITT</sequence>
<name>A0ABN8X998_9GAMM</name>
<reference evidence="9 10" key="1">
    <citation type="submission" date="2023-03" db="EMBL/GenBank/DDBJ databases">
        <authorList>
            <person name="Pearce D."/>
        </authorList>
    </citation>
    <scope>NUCLEOTIDE SEQUENCE [LARGE SCALE GENOMIC DNA]</scope>
    <source>
        <strain evidence="9">Msz</strain>
    </source>
</reference>
<feature type="transmembrane region" description="Helical" evidence="8">
    <location>
        <begin position="227"/>
        <end position="249"/>
    </location>
</feature>
<accession>A0ABN8X998</accession>
<comment type="similarity">
    <text evidence="2">Belongs to the ZIP transporter (TC 2.A.5) family.</text>
</comment>
<keyword evidence="3" id="KW-1003">Cell membrane</keyword>
<feature type="transmembrane region" description="Helical" evidence="8">
    <location>
        <begin position="59"/>
        <end position="81"/>
    </location>
</feature>
<feature type="transmembrane region" description="Helical" evidence="8">
    <location>
        <begin position="32"/>
        <end position="53"/>
    </location>
</feature>